<accession>A0AAD4LYQ3</accession>
<dbReference type="GO" id="GO:0030864">
    <property type="term" value="C:cortical actin cytoskeleton"/>
    <property type="evidence" value="ECO:0007669"/>
    <property type="project" value="TreeGrafter"/>
</dbReference>
<dbReference type="PROSITE" id="PS51263">
    <property type="entry name" value="ADF_H"/>
    <property type="match status" value="1"/>
</dbReference>
<feature type="domain" description="PH" evidence="2">
    <location>
        <begin position="396"/>
        <end position="450"/>
    </location>
</feature>
<dbReference type="SUPFAM" id="SSF50729">
    <property type="entry name" value="PH domain-like"/>
    <property type="match status" value="1"/>
</dbReference>
<dbReference type="PROSITE" id="PS50003">
    <property type="entry name" value="PH_DOMAIN"/>
    <property type="match status" value="1"/>
</dbReference>
<proteinExistence type="predicted"/>
<sequence length="450" mass="51505">MIQSSNLLPTISRNPYIWPTYSHHPLLSPLTFHPSHQGGAAAPPMVSMISRNADMAKAESTDPDVRMAYRSVSQHGALDWLVLTYGKSCLQWSPGLKLFAAGSQGLTELKQRIAQSAHSVFFAFCRLSVNETSRFATITYIPEGTSGLRKARSSAASRTVQSWFKGPQATLTISRLEELTLDAILEAMPPSPATPTPTRTILIKRASSEIQTHEKALPRAPEPVTRTASEPVTYLSLRGPPNFGDPRTRSEQRDAARKAAEAEARRNQYEEQARQARIKQHREEEARRAEEEEIERRAQLERDLERKAAARMAQEEADRVEEERRERERMERRLRDAEKRAEVARRLEEWRLEEARKIEKIAKAEEELKQRAIERREAARVAAGKRRRESRLSGDSLLLTGWVTVQNSGSVAWRRRYFQLTDTLMRFYNREKVGETLFHLLERQGSLKKE</sequence>
<evidence type="ECO:0008006" key="6">
    <source>
        <dbReference type="Google" id="ProtNLM"/>
    </source>
</evidence>
<dbReference type="PANTHER" id="PTHR10829:SF25">
    <property type="entry name" value="DREBRIN-LIKE PROTEIN"/>
    <property type="match status" value="1"/>
</dbReference>
<dbReference type="SUPFAM" id="SSF55753">
    <property type="entry name" value="Actin depolymerizing proteins"/>
    <property type="match status" value="1"/>
</dbReference>
<feature type="domain" description="ADF-H" evidence="3">
    <location>
        <begin position="57"/>
        <end position="189"/>
    </location>
</feature>
<dbReference type="Pfam" id="PF00241">
    <property type="entry name" value="Cofilin_ADF"/>
    <property type="match status" value="1"/>
</dbReference>
<dbReference type="Proteomes" id="UP001203297">
    <property type="component" value="Unassembled WGS sequence"/>
</dbReference>
<dbReference type="GO" id="GO:0030833">
    <property type="term" value="P:regulation of actin filament polymerization"/>
    <property type="evidence" value="ECO:0007669"/>
    <property type="project" value="TreeGrafter"/>
</dbReference>
<feature type="region of interest" description="Disordered" evidence="1">
    <location>
        <begin position="210"/>
        <end position="229"/>
    </location>
</feature>
<evidence type="ECO:0000259" key="2">
    <source>
        <dbReference type="PROSITE" id="PS50003"/>
    </source>
</evidence>
<evidence type="ECO:0000313" key="5">
    <source>
        <dbReference type="Proteomes" id="UP001203297"/>
    </source>
</evidence>
<evidence type="ECO:0000256" key="1">
    <source>
        <dbReference type="SAM" id="MobiDB-lite"/>
    </source>
</evidence>
<name>A0AAD4LYQ3_9AGAM</name>
<feature type="region of interest" description="Disordered" evidence="1">
    <location>
        <begin position="234"/>
        <end position="295"/>
    </location>
</feature>
<feature type="compositionally biased region" description="Basic and acidic residues" evidence="1">
    <location>
        <begin position="281"/>
        <end position="295"/>
    </location>
</feature>
<organism evidence="4 5">
    <name type="scientific">Multifurca ochricompacta</name>
    <dbReference type="NCBI Taxonomy" id="376703"/>
    <lineage>
        <taxon>Eukaryota</taxon>
        <taxon>Fungi</taxon>
        <taxon>Dikarya</taxon>
        <taxon>Basidiomycota</taxon>
        <taxon>Agaricomycotina</taxon>
        <taxon>Agaricomycetes</taxon>
        <taxon>Russulales</taxon>
        <taxon>Russulaceae</taxon>
        <taxon>Multifurca</taxon>
    </lineage>
</organism>
<dbReference type="GO" id="GO:0030427">
    <property type="term" value="C:site of polarized growth"/>
    <property type="evidence" value="ECO:0007669"/>
    <property type="project" value="TreeGrafter"/>
</dbReference>
<protein>
    <recommendedName>
        <fullName evidence="6">PH domain-containing protein</fullName>
    </recommendedName>
</protein>
<dbReference type="AlphaFoldDB" id="A0AAD4LYQ3"/>
<dbReference type="EMBL" id="WTXG01000059">
    <property type="protein sequence ID" value="KAI0295362.1"/>
    <property type="molecule type" value="Genomic_DNA"/>
</dbReference>
<dbReference type="InterPro" id="IPR002108">
    <property type="entry name" value="ADF-H"/>
</dbReference>
<reference evidence="4" key="1">
    <citation type="journal article" date="2022" name="New Phytol.">
        <title>Evolutionary transition to the ectomycorrhizal habit in the genomes of a hyperdiverse lineage of mushroom-forming fungi.</title>
        <authorList>
            <person name="Looney B."/>
            <person name="Miyauchi S."/>
            <person name="Morin E."/>
            <person name="Drula E."/>
            <person name="Courty P.E."/>
            <person name="Kohler A."/>
            <person name="Kuo A."/>
            <person name="LaButti K."/>
            <person name="Pangilinan J."/>
            <person name="Lipzen A."/>
            <person name="Riley R."/>
            <person name="Andreopoulos W."/>
            <person name="He G."/>
            <person name="Johnson J."/>
            <person name="Nolan M."/>
            <person name="Tritt A."/>
            <person name="Barry K.W."/>
            <person name="Grigoriev I.V."/>
            <person name="Nagy L.G."/>
            <person name="Hibbett D."/>
            <person name="Henrissat B."/>
            <person name="Matheny P.B."/>
            <person name="Labbe J."/>
            <person name="Martin F.M."/>
        </authorList>
    </citation>
    <scope>NUCLEOTIDE SEQUENCE</scope>
    <source>
        <strain evidence="4">BPL690</strain>
    </source>
</reference>
<evidence type="ECO:0000313" key="4">
    <source>
        <dbReference type="EMBL" id="KAI0295362.1"/>
    </source>
</evidence>
<dbReference type="InterPro" id="IPR001849">
    <property type="entry name" value="PH_domain"/>
</dbReference>
<feature type="region of interest" description="Disordered" evidence="1">
    <location>
        <begin position="307"/>
        <end position="328"/>
    </location>
</feature>
<dbReference type="InterPro" id="IPR029006">
    <property type="entry name" value="ADF-H/Gelsolin-like_dom_sf"/>
</dbReference>
<feature type="compositionally biased region" description="Basic and acidic residues" evidence="1">
    <location>
        <begin position="246"/>
        <end position="274"/>
    </location>
</feature>
<dbReference type="GO" id="GO:0051015">
    <property type="term" value="F:actin filament binding"/>
    <property type="evidence" value="ECO:0007669"/>
    <property type="project" value="TreeGrafter"/>
</dbReference>
<dbReference type="PANTHER" id="PTHR10829">
    <property type="entry name" value="CORTACTIN AND DREBRIN"/>
    <property type="match status" value="1"/>
</dbReference>
<gene>
    <name evidence="4" type="ORF">B0F90DRAFT_1751124</name>
</gene>
<evidence type="ECO:0000259" key="3">
    <source>
        <dbReference type="PROSITE" id="PS51263"/>
    </source>
</evidence>
<dbReference type="GO" id="GO:0005884">
    <property type="term" value="C:actin filament"/>
    <property type="evidence" value="ECO:0007669"/>
    <property type="project" value="TreeGrafter"/>
</dbReference>
<keyword evidence="5" id="KW-1185">Reference proteome</keyword>
<comment type="caution">
    <text evidence="4">The sequence shown here is derived from an EMBL/GenBank/DDBJ whole genome shotgun (WGS) entry which is preliminary data.</text>
</comment>
<dbReference type="Gene3D" id="3.40.20.10">
    <property type="entry name" value="Severin"/>
    <property type="match status" value="1"/>
</dbReference>